<organism evidence="1 2">
    <name type="scientific">Colletotrichum fructicola (strain Nara gc5)</name>
    <name type="common">Anthracnose fungus</name>
    <name type="synonym">Colletotrichum gloeosporioides (strain Nara gc5)</name>
    <dbReference type="NCBI Taxonomy" id="1213859"/>
    <lineage>
        <taxon>Eukaryota</taxon>
        <taxon>Fungi</taxon>
        <taxon>Dikarya</taxon>
        <taxon>Ascomycota</taxon>
        <taxon>Pezizomycotina</taxon>
        <taxon>Sordariomycetes</taxon>
        <taxon>Hypocreomycetidae</taxon>
        <taxon>Glomerellales</taxon>
        <taxon>Glomerellaceae</taxon>
        <taxon>Colletotrichum</taxon>
        <taxon>Colletotrichum gloeosporioides species complex</taxon>
    </lineage>
</organism>
<reference evidence="1 2" key="2">
    <citation type="submission" date="2020-04" db="EMBL/GenBank/DDBJ databases">
        <title>Genome sequencing and assembly of multiple isolates from the Colletotrichum gloeosporioides species complex.</title>
        <authorList>
            <person name="Gan P."/>
            <person name="Shirasu K."/>
        </authorList>
    </citation>
    <scope>NUCLEOTIDE SEQUENCE [LARGE SCALE GENOMIC DNA]</scope>
    <source>
        <strain evidence="1 2">Nara gc5</strain>
    </source>
</reference>
<evidence type="ECO:0000313" key="2">
    <source>
        <dbReference type="Proteomes" id="UP000011096"/>
    </source>
</evidence>
<gene>
    <name evidence="1" type="ORF">CGGC5_v017224</name>
</gene>
<dbReference type="GeneID" id="90980737"/>
<sequence>MRAYALSDTILALELGRDCKCIGHVLYIPTLPPLCTDANQAKGIFDYRRDLPAPGATSLDEATLFLNDRRSRRST</sequence>
<dbReference type="EMBL" id="ANPB02000011">
    <property type="protein sequence ID" value="KAF4474060.1"/>
    <property type="molecule type" value="Genomic_DNA"/>
</dbReference>
<dbReference type="InParanoid" id="A0A7J6IDX3"/>
<dbReference type="AlphaFoldDB" id="A0A7J6IDX3"/>
<comment type="caution">
    <text evidence="1">The sequence shown here is derived from an EMBL/GenBank/DDBJ whole genome shotgun (WGS) entry which is preliminary data.</text>
</comment>
<proteinExistence type="predicted"/>
<keyword evidence="2" id="KW-1185">Reference proteome</keyword>
<dbReference type="Proteomes" id="UP000011096">
    <property type="component" value="Unassembled WGS sequence"/>
</dbReference>
<dbReference type="RefSeq" id="XP_066006838.1">
    <property type="nucleotide sequence ID" value="XM_066153837.1"/>
</dbReference>
<reference evidence="1 2" key="1">
    <citation type="submission" date="2012-08" db="EMBL/GenBank/DDBJ databases">
        <authorList>
            <person name="Gan P.H.P."/>
            <person name="Ikeda K."/>
            <person name="Irieda H."/>
            <person name="Narusaka M."/>
            <person name="O'Connell R.J."/>
            <person name="Narusaka Y."/>
            <person name="Takano Y."/>
            <person name="Kubo Y."/>
            <person name="Shirasu K."/>
        </authorList>
    </citation>
    <scope>NUCLEOTIDE SEQUENCE [LARGE SCALE GENOMIC DNA]</scope>
    <source>
        <strain evidence="1 2">Nara gc5</strain>
    </source>
</reference>
<accession>A0A7J6IDX3</accession>
<evidence type="ECO:0000313" key="1">
    <source>
        <dbReference type="EMBL" id="KAF4474060.1"/>
    </source>
</evidence>
<protein>
    <submittedName>
        <fullName evidence="1">Uncharacterized protein</fullName>
    </submittedName>
</protein>
<name>A0A7J6IDX3_COLFN</name>